<organism evidence="1 2">
    <name type="scientific">Legionella brunensis</name>
    <dbReference type="NCBI Taxonomy" id="29422"/>
    <lineage>
        <taxon>Bacteria</taxon>
        <taxon>Pseudomonadati</taxon>
        <taxon>Pseudomonadota</taxon>
        <taxon>Gammaproteobacteria</taxon>
        <taxon>Legionellales</taxon>
        <taxon>Legionellaceae</taxon>
        <taxon>Legionella</taxon>
    </lineage>
</organism>
<reference evidence="1 2" key="1">
    <citation type="submission" date="2015-11" db="EMBL/GenBank/DDBJ databases">
        <title>Genomic analysis of 38 Legionella species identifies large and diverse effector repertoires.</title>
        <authorList>
            <person name="Burstein D."/>
            <person name="Amaro F."/>
            <person name="Zusman T."/>
            <person name="Lifshitz Z."/>
            <person name="Cohen O."/>
            <person name="Gilbert J.A."/>
            <person name="Pupko T."/>
            <person name="Shuman H.A."/>
            <person name="Segal G."/>
        </authorList>
    </citation>
    <scope>NUCLEOTIDE SEQUENCE [LARGE SCALE GENOMIC DNA]</scope>
    <source>
        <strain evidence="1 2">ATCC 43878</strain>
    </source>
</reference>
<evidence type="ECO:0000313" key="1">
    <source>
        <dbReference type="EMBL" id="KTC84228.1"/>
    </source>
</evidence>
<sequence>MLTKIRNYLANLGSNVVFFSKAAAESSTSLLHNPTAEKIVKPLIAISIEDFLPAAIAYSLNNGLQSSFSKEQESDEDPTVQMVLVAVANFALTGFMINKLIRGGVRSIALSNAIPLLLNEETQDNIPPPKFYSRDTIVFNAKRIQQAMSVNIIDEGISAILPNHYVIQAIMKLGRGYQIVNGALDEQTLTRLSNLKINSLPLMVGSVYLLGTVLRSSILQGVNNPYLDLLIDNVICMSLFTITANLKLQNIPLQSELYSPNPSSLIEHLPVDKMIHDGYQFIKRMPPEELRAIKTVLTTYFRVHVTLAKKAGVLPEVLQSPEKLFDDKVISSLLTSLPESSKTYVLNKYSKQQIKTFLRHLEIVITQRPASHTDDISRFLELDRWVGALKNTIRSNQYSQSTLLTRGGLFRREEDNDEDLAYIVNPNSSYN</sequence>
<dbReference type="PATRIC" id="fig|29422.6.peg.1682"/>
<dbReference type="Proteomes" id="UP000054742">
    <property type="component" value="Unassembled WGS sequence"/>
</dbReference>
<protein>
    <submittedName>
        <fullName evidence="1">Uncharacterized protein</fullName>
    </submittedName>
</protein>
<dbReference type="EMBL" id="LNXV01000011">
    <property type="protein sequence ID" value="KTC84228.1"/>
    <property type="molecule type" value="Genomic_DNA"/>
</dbReference>
<name>A0A0W0SLU0_9GAMM</name>
<dbReference type="OrthoDB" id="5638454at2"/>
<proteinExistence type="predicted"/>
<accession>A0A0W0SLU0</accession>
<dbReference type="AlphaFoldDB" id="A0A0W0SLU0"/>
<dbReference type="RefSeq" id="WP_058441654.1">
    <property type="nucleotide sequence ID" value="NZ_CAAAHU010000003.1"/>
</dbReference>
<comment type="caution">
    <text evidence="1">The sequence shown here is derived from an EMBL/GenBank/DDBJ whole genome shotgun (WGS) entry which is preliminary data.</text>
</comment>
<keyword evidence="2" id="KW-1185">Reference proteome</keyword>
<evidence type="ECO:0000313" key="2">
    <source>
        <dbReference type="Proteomes" id="UP000054742"/>
    </source>
</evidence>
<gene>
    <name evidence="1" type="ORF">Lbru_1589</name>
</gene>